<dbReference type="GO" id="GO:0034702">
    <property type="term" value="C:monoatomic ion channel complex"/>
    <property type="evidence" value="ECO:0007669"/>
    <property type="project" value="UniProtKB-KW"/>
</dbReference>
<dbReference type="PANTHER" id="PTHR10027">
    <property type="entry name" value="CALCIUM-ACTIVATED POTASSIUM CHANNEL ALPHA CHAIN"/>
    <property type="match status" value="1"/>
</dbReference>
<evidence type="ECO:0000256" key="13">
    <source>
        <dbReference type="ARBA" id="ARBA00023303"/>
    </source>
</evidence>
<evidence type="ECO:0000313" key="20">
    <source>
        <dbReference type="EnsemblMetazoa" id="SCAU002490-PAG"/>
    </source>
</evidence>
<dbReference type="PRINTS" id="PR00169">
    <property type="entry name" value="KCHANNEL"/>
</dbReference>
<evidence type="ECO:0000256" key="6">
    <source>
        <dbReference type="ARBA" id="ARBA00022826"/>
    </source>
</evidence>
<evidence type="ECO:0000256" key="14">
    <source>
        <dbReference type="ARBA" id="ARBA00029579"/>
    </source>
</evidence>
<dbReference type="Pfam" id="PF03493">
    <property type="entry name" value="BK_channel_a"/>
    <property type="match status" value="1"/>
</dbReference>
<dbReference type="InterPro" id="IPR036291">
    <property type="entry name" value="NAD(P)-bd_dom_sf"/>
</dbReference>
<dbReference type="InterPro" id="IPR047871">
    <property type="entry name" value="K_chnl_Slo-like"/>
</dbReference>
<keyword evidence="2" id="KW-0813">Transport</keyword>
<keyword evidence="10 18" id="KW-1133">Transmembrane helix</keyword>
<feature type="transmembrane region" description="Helical" evidence="18">
    <location>
        <begin position="282"/>
        <end position="301"/>
    </location>
</feature>
<dbReference type="GO" id="GO:0045211">
    <property type="term" value="C:postsynaptic membrane"/>
    <property type="evidence" value="ECO:0007669"/>
    <property type="project" value="TreeGrafter"/>
</dbReference>
<dbReference type="InterPro" id="IPR003929">
    <property type="entry name" value="K_chnl_BK_asu"/>
</dbReference>
<protein>
    <recommendedName>
        <fullName evidence="14">BK channel</fullName>
    </recommendedName>
    <alternativeName>
        <fullName evidence="15">Maxi K channel</fullName>
    </alternativeName>
</protein>
<evidence type="ECO:0000256" key="3">
    <source>
        <dbReference type="ARBA" id="ARBA00022538"/>
    </source>
</evidence>
<dbReference type="OrthoDB" id="10035564at2759"/>
<feature type="region of interest" description="Disordered" evidence="17">
    <location>
        <begin position="1112"/>
        <end position="1142"/>
    </location>
</feature>
<dbReference type="PRINTS" id="PR01449">
    <property type="entry name" value="BKCHANNELA"/>
</dbReference>
<feature type="domain" description="RCK N-terminal" evidence="19">
    <location>
        <begin position="352"/>
        <end position="494"/>
    </location>
</feature>
<evidence type="ECO:0000256" key="16">
    <source>
        <dbReference type="ARBA" id="ARBA00060897"/>
    </source>
</evidence>
<dbReference type="Pfam" id="PF00520">
    <property type="entry name" value="Ion_trans"/>
    <property type="match status" value="1"/>
</dbReference>
<proteinExistence type="inferred from homology"/>
<evidence type="ECO:0000259" key="19">
    <source>
        <dbReference type="PROSITE" id="PS51201"/>
    </source>
</evidence>
<feature type="transmembrane region" description="Helical" evidence="18">
    <location>
        <begin position="124"/>
        <end position="142"/>
    </location>
</feature>
<dbReference type="EnsemblMetazoa" id="SCAU002490-RAG">
    <property type="protein sequence ID" value="SCAU002490-PAG"/>
    <property type="gene ID" value="SCAU002490"/>
</dbReference>
<organism evidence="20 21">
    <name type="scientific">Stomoxys calcitrans</name>
    <name type="common">Stable fly</name>
    <name type="synonym">Conops calcitrans</name>
    <dbReference type="NCBI Taxonomy" id="35570"/>
    <lineage>
        <taxon>Eukaryota</taxon>
        <taxon>Metazoa</taxon>
        <taxon>Ecdysozoa</taxon>
        <taxon>Arthropoda</taxon>
        <taxon>Hexapoda</taxon>
        <taxon>Insecta</taxon>
        <taxon>Pterygota</taxon>
        <taxon>Neoptera</taxon>
        <taxon>Endopterygota</taxon>
        <taxon>Diptera</taxon>
        <taxon>Brachycera</taxon>
        <taxon>Muscomorpha</taxon>
        <taxon>Muscoidea</taxon>
        <taxon>Muscidae</taxon>
        <taxon>Stomoxys</taxon>
    </lineage>
</organism>
<dbReference type="AlphaFoldDB" id="A0A1I8NVV4"/>
<dbReference type="Pfam" id="PF21014">
    <property type="entry name" value="Slowpoke_C"/>
    <property type="match status" value="1"/>
</dbReference>
<keyword evidence="13" id="KW-0407">Ion channel</keyword>
<dbReference type="GO" id="GO:0009410">
    <property type="term" value="P:response to xenobiotic stimulus"/>
    <property type="evidence" value="ECO:0007669"/>
    <property type="project" value="UniProtKB-ARBA"/>
</dbReference>
<evidence type="ECO:0000256" key="12">
    <source>
        <dbReference type="ARBA" id="ARBA00023136"/>
    </source>
</evidence>
<dbReference type="VEuPathDB" id="VectorBase:SCAU002490"/>
<evidence type="ECO:0000256" key="9">
    <source>
        <dbReference type="ARBA" id="ARBA00022958"/>
    </source>
</evidence>
<evidence type="ECO:0000256" key="15">
    <source>
        <dbReference type="ARBA" id="ARBA00031999"/>
    </source>
</evidence>
<keyword evidence="8" id="KW-0851">Voltage-gated channel</keyword>
<dbReference type="FunFam" id="3.40.50.720:FF:001832">
    <property type="entry name" value="Calcium-activated potassium channel slowpoke-like Protein"/>
    <property type="match status" value="1"/>
</dbReference>
<dbReference type="FunFam" id="1.10.287.70:FF:000015">
    <property type="entry name" value="Calcium-activated potassium channel subunit alpha-1 isoform X7"/>
    <property type="match status" value="1"/>
</dbReference>
<dbReference type="Gene3D" id="1.10.287.70">
    <property type="match status" value="1"/>
</dbReference>
<comment type="subcellular location">
    <subcellularLocation>
        <location evidence="1">Membrane</location>
        <topology evidence="1">Multi-pass membrane protein</topology>
    </subcellularLocation>
</comment>
<feature type="transmembrane region" description="Helical" evidence="18">
    <location>
        <begin position="162"/>
        <end position="181"/>
    </location>
</feature>
<evidence type="ECO:0000256" key="1">
    <source>
        <dbReference type="ARBA" id="ARBA00004141"/>
    </source>
</evidence>
<gene>
    <name evidence="20" type="primary">106083984</name>
</gene>
<keyword evidence="3" id="KW-0633">Potassium transport</keyword>
<sequence>MANLTDLDQAVAGMSGCDQSTVESLAEDPTGSPFEVDDCLKVRKYYCFLLSSIFTFLAGFLIVLLWRAFAFICCRKEPELGPNDPKQKEQKASRNKQEFEGTFMTEAKDWAGELISGQTTTGRILVVLVFILSIASLIIYFVDASNEEVERCQPWSTNITQQIDLAFNIFFMVYFFIRFIAASDKLWFMLEMYSFVDYFTIPPSFVSIYLDRTWIGLRFLRALRLMTVPDILQYLNVLKTSSSIRLAQLVSIFISVWLTAAGIIHLLENSGDPLDFDNAHRLSYWTCVYFLIVTMSTVGYGDVYCETVLGRTFLVFFLLVGLAMFASSIPEIIELVGSGNKYGGELKREHGKRHIVVCGHITYESVSHFLKDFLHEDREDVDVEVVFLHRKPPDLELEGLFKRHFTTVEFFQGTIMNPIDLQRVKVHEADACLVLANKYCQDPDAEDAANIMRVISIKNYSDDIRVIIQLMQYHNKAYLLNIPSWDWKQGDDVICLAELKLGFIAQSCLAPGFSTMMANLFAMRSFKTSPDTQAWQNDYLQGTGCEMYTETLSPSFTGMTFPQASELCFSKLKLLLLAIEIKGNEDGADSKISINPRGAKIQANTQGFFIAQSADEVKRAWFYCKACHEDIKDETLIKKCKCKNFLNRHNRRPNGSTSMGPGNGTTALHSSAAVKQVNKVKPTVNRQLEGGQVMSPSQYNRPTSRSTGTGSQNANGGSVSLPAGIADDQSKDFDFEKTEMKYDSTGMFHWSPAKSLEDCILDRNQAAMTVLNGHVVVCLFADPDSPLIGLRNLVMPLRASNFHYHELKHVVIVGSVDYIRREWKMLQNLPKISVLNGSPLSRADLRAVNVNLCDMCCILSAKVPSNDDPTLADKEAILASLNIKAMTFDDTIGVLSQRGPEFDNLTAAAGSPIVLQRRGSVYGANVPMITELVNDSNVQFLDQDDDDDPDTELYLTQPFACGTAFAVSVLDSLMSTTYFNQNALTLIRSLITGGATPELELILAEGAGLRGGYSTPESLSNRDRCRVGQISLYDGPLAQFGECGKYGDLFVAALKSYGMLCIGLYRFRDTSSSCDASSKRYVITNPPDDFSLLPTDQVFVLMQFDPGLEYKPPAVRAPTGGRNANTQGSGVGGGGSNKDDNS</sequence>
<dbReference type="PROSITE" id="PS51201">
    <property type="entry name" value="RCK_N"/>
    <property type="match status" value="2"/>
</dbReference>
<evidence type="ECO:0000256" key="11">
    <source>
        <dbReference type="ARBA" id="ARBA00023065"/>
    </source>
</evidence>
<keyword evidence="6" id="KW-0631">Potassium channel</keyword>
<dbReference type="InterPro" id="IPR005821">
    <property type="entry name" value="Ion_trans_dom"/>
</dbReference>
<comment type="similarity">
    <text evidence="16">Belongs to the potassium channel family. Calcium-activated (TC 1.A.1.3) subfamily. Slo sub-subfamily.</text>
</comment>
<feature type="transmembrane region" description="Helical" evidence="18">
    <location>
        <begin position="308"/>
        <end position="326"/>
    </location>
</feature>
<evidence type="ECO:0000313" key="21">
    <source>
        <dbReference type="Proteomes" id="UP000095300"/>
    </source>
</evidence>
<dbReference type="SUPFAM" id="SSF81324">
    <property type="entry name" value="Voltage-gated potassium channels"/>
    <property type="match status" value="1"/>
</dbReference>
<keyword evidence="12 18" id="KW-0472">Membrane</keyword>
<feature type="region of interest" description="Disordered" evidence="17">
    <location>
        <begin position="685"/>
        <end position="723"/>
    </location>
</feature>
<evidence type="ECO:0000256" key="18">
    <source>
        <dbReference type="SAM" id="Phobius"/>
    </source>
</evidence>
<evidence type="ECO:0000256" key="7">
    <source>
        <dbReference type="ARBA" id="ARBA00022837"/>
    </source>
</evidence>
<feature type="domain" description="RCK N-terminal" evidence="19">
    <location>
        <begin position="772"/>
        <end position="915"/>
    </location>
</feature>
<dbReference type="GO" id="GO:0060072">
    <property type="term" value="F:large conductance calcium-activated potassium channel activity"/>
    <property type="evidence" value="ECO:0007669"/>
    <property type="project" value="TreeGrafter"/>
</dbReference>
<dbReference type="SUPFAM" id="SSF51735">
    <property type="entry name" value="NAD(P)-binding Rossmann-fold domains"/>
    <property type="match status" value="1"/>
</dbReference>
<feature type="compositionally biased region" description="Polar residues" evidence="17">
    <location>
        <begin position="694"/>
        <end position="718"/>
    </location>
</feature>
<keyword evidence="7" id="KW-0106">Calcium</keyword>
<evidence type="ECO:0000256" key="4">
    <source>
        <dbReference type="ARBA" id="ARBA00022553"/>
    </source>
</evidence>
<keyword evidence="21" id="KW-1185">Reference proteome</keyword>
<accession>A0A1I8NVV4</accession>
<evidence type="ECO:0000256" key="8">
    <source>
        <dbReference type="ARBA" id="ARBA00022882"/>
    </source>
</evidence>
<keyword evidence="11" id="KW-0406">Ion transport</keyword>
<feature type="transmembrane region" description="Helical" evidence="18">
    <location>
        <begin position="246"/>
        <end position="267"/>
    </location>
</feature>
<reference evidence="20" key="1">
    <citation type="submission" date="2020-05" db="UniProtKB">
        <authorList>
            <consortium name="EnsemblMetazoa"/>
        </authorList>
    </citation>
    <scope>IDENTIFICATION</scope>
    <source>
        <strain evidence="20">USDA</strain>
    </source>
</reference>
<dbReference type="Pfam" id="PF22614">
    <property type="entry name" value="Slo-like_RCK"/>
    <property type="match status" value="2"/>
</dbReference>
<keyword evidence="4" id="KW-0597">Phosphoprotein</keyword>
<dbReference type="FunFam" id="1.20.120.350:FF:000035">
    <property type="entry name" value="Calcium-activated potassium channel slowpoke"/>
    <property type="match status" value="1"/>
</dbReference>
<keyword evidence="5 18" id="KW-0812">Transmembrane</keyword>
<evidence type="ECO:0000256" key="2">
    <source>
        <dbReference type="ARBA" id="ARBA00022448"/>
    </source>
</evidence>
<evidence type="ECO:0000256" key="17">
    <source>
        <dbReference type="SAM" id="MobiDB-lite"/>
    </source>
</evidence>
<dbReference type="PANTHER" id="PTHR10027:SF33">
    <property type="entry name" value="CALCIUM-ACTIVATED POTASSIUM CHANNEL SUBUNIT ALPHA-1-RELATED"/>
    <property type="match status" value="1"/>
</dbReference>
<evidence type="ECO:0000256" key="10">
    <source>
        <dbReference type="ARBA" id="ARBA00022989"/>
    </source>
</evidence>
<feature type="transmembrane region" description="Helical" evidence="18">
    <location>
        <begin position="45"/>
        <end position="66"/>
    </location>
</feature>
<keyword evidence="9" id="KW-0630">Potassium</keyword>
<dbReference type="Proteomes" id="UP000095300">
    <property type="component" value="Unassembled WGS sequence"/>
</dbReference>
<dbReference type="InterPro" id="IPR003148">
    <property type="entry name" value="RCK_N"/>
</dbReference>
<dbReference type="InterPro" id="IPR048735">
    <property type="entry name" value="Slowpoke-like_C"/>
</dbReference>
<dbReference type="GO" id="GO:0050804">
    <property type="term" value="P:modulation of chemical synaptic transmission"/>
    <property type="evidence" value="ECO:0007669"/>
    <property type="project" value="UniProtKB-ARBA"/>
</dbReference>
<dbReference type="Gene3D" id="3.40.50.720">
    <property type="entry name" value="NAD(P)-binding Rossmann-like Domain"/>
    <property type="match status" value="2"/>
</dbReference>
<evidence type="ECO:0000256" key="5">
    <source>
        <dbReference type="ARBA" id="ARBA00022692"/>
    </source>
</evidence>
<name>A0A1I8NVV4_STOCA</name>